<reference evidence="15 16" key="1">
    <citation type="submission" date="2023-07" db="EMBL/GenBank/DDBJ databases">
        <title>Genomic Encyclopedia of Type Strains, Phase IV (KMG-IV): sequencing the most valuable type-strain genomes for metagenomic binning, comparative biology and taxonomic classification.</title>
        <authorList>
            <person name="Goeker M."/>
        </authorList>
    </citation>
    <scope>NUCLEOTIDE SEQUENCE [LARGE SCALE GENOMIC DNA]</scope>
    <source>
        <strain evidence="15 16">DSM 17740</strain>
    </source>
</reference>
<dbReference type="Pfam" id="PF00474">
    <property type="entry name" value="SSF"/>
    <property type="match status" value="1"/>
</dbReference>
<keyword evidence="6 14" id="KW-0769">Symport</keyword>
<evidence type="ECO:0000256" key="14">
    <source>
        <dbReference type="RuleBase" id="RU366012"/>
    </source>
</evidence>
<dbReference type="PANTHER" id="PTHR48086">
    <property type="entry name" value="SODIUM/PROLINE SYMPORTER-RELATED"/>
    <property type="match status" value="1"/>
</dbReference>
<evidence type="ECO:0000256" key="1">
    <source>
        <dbReference type="ARBA" id="ARBA00004651"/>
    </source>
</evidence>
<feature type="transmembrane region" description="Helical" evidence="14">
    <location>
        <begin position="123"/>
        <end position="141"/>
    </location>
</feature>
<evidence type="ECO:0000256" key="5">
    <source>
        <dbReference type="ARBA" id="ARBA00022692"/>
    </source>
</evidence>
<dbReference type="PANTHER" id="PTHR48086:SF3">
    <property type="entry name" value="SODIUM_PROLINE SYMPORTER"/>
    <property type="match status" value="1"/>
</dbReference>
<keyword evidence="5 14" id="KW-0812">Transmembrane</keyword>
<dbReference type="PROSITE" id="PS50283">
    <property type="entry name" value="NA_SOLUT_SYMP_3"/>
    <property type="match status" value="1"/>
</dbReference>
<keyword evidence="4 14" id="KW-1003">Cell membrane</keyword>
<evidence type="ECO:0000256" key="2">
    <source>
        <dbReference type="ARBA" id="ARBA00006434"/>
    </source>
</evidence>
<proteinExistence type="inferred from homology"/>
<evidence type="ECO:0000256" key="8">
    <source>
        <dbReference type="ARBA" id="ARBA00023053"/>
    </source>
</evidence>
<keyword evidence="8 14" id="KW-0915">Sodium</keyword>
<comment type="subcellular location">
    <subcellularLocation>
        <location evidence="1 14">Cell membrane</location>
        <topology evidence="1 14">Multi-pass membrane protein</topology>
    </subcellularLocation>
</comment>
<dbReference type="CDD" id="cd11475">
    <property type="entry name" value="SLC5sbd_PutP"/>
    <property type="match status" value="1"/>
</dbReference>
<feature type="transmembrane region" description="Helical" evidence="14">
    <location>
        <begin position="378"/>
        <end position="398"/>
    </location>
</feature>
<comment type="similarity">
    <text evidence="2 13">Belongs to the sodium:solute symporter (SSF) (TC 2.A.21) family.</text>
</comment>
<sequence>MSATYLTFLAYLLGMLIIGIYMYRRTNTLSDYVLGGRKLNSWVAALSAQASDMSGWLLLGLPGAAYASGMGMWSIWIAIGLATGTMLNWQYVAQRLRRYTQIAGDSITLSEYFSNRFKDRSQLLRVISAVFILVYFLFYTASGLVAGGKLFEATFGIDYSTALLIGALVIVGYTFLGGFLAVSWTDFFQGTLMFIALIVAPVVAISYVGGIDALFSKIGAANPDLLDVAADVNFVDGVWESAGTLSVVGIISALAWGLGYFGQPHILARFMAIRSDRDIPAARLISVTWVVITLYGAIIVGFVGIAMFGGDQALADPETVFLVMVQTVFNPWVAGILLAAVLAAIMSTIDSQLLVSSSALTEDFYRTFFRREATDKELVWVGRIAVLVIALIALMLAWDSENTVLGLVAYAWAGFGAAFGPAVLFSLFWKRMTAGGAMAGIISGGLTVILWEAAEKFTLYSIVPGFIVASVMIVLVSLVEQKPAQEIQEEFEQATKPLNQHH</sequence>
<feature type="transmembrane region" description="Helical" evidence="14">
    <location>
        <begin position="282"/>
        <end position="309"/>
    </location>
</feature>
<evidence type="ECO:0000313" key="15">
    <source>
        <dbReference type="EMBL" id="MDQ0338344.1"/>
    </source>
</evidence>
<feature type="transmembrane region" description="Helical" evidence="14">
    <location>
        <begin position="242"/>
        <end position="261"/>
    </location>
</feature>
<keyword evidence="14" id="KW-0029">Amino-acid transport</keyword>
<evidence type="ECO:0000256" key="9">
    <source>
        <dbReference type="ARBA" id="ARBA00023065"/>
    </source>
</evidence>
<dbReference type="InterPro" id="IPR018212">
    <property type="entry name" value="Na/solute_symporter_CS"/>
</dbReference>
<dbReference type="NCBIfam" id="TIGR02121">
    <property type="entry name" value="Na_Pro_sym"/>
    <property type="match status" value="1"/>
</dbReference>
<evidence type="ECO:0000256" key="12">
    <source>
        <dbReference type="ARBA" id="ARBA00033708"/>
    </source>
</evidence>
<comment type="function">
    <text evidence="14">Catalyzes the sodium-dependent uptake of extracellular L-proline.</text>
</comment>
<dbReference type="InterPro" id="IPR001734">
    <property type="entry name" value="Na/solute_symporter"/>
</dbReference>
<dbReference type="PROSITE" id="PS00456">
    <property type="entry name" value="NA_SOLUT_SYMP_1"/>
    <property type="match status" value="1"/>
</dbReference>
<keyword evidence="9 14" id="KW-0406">Ion transport</keyword>
<feature type="transmembrane region" description="Helical" evidence="14">
    <location>
        <begin position="194"/>
        <end position="215"/>
    </location>
</feature>
<organism evidence="15 16">
    <name type="scientific">Caldalkalibacillus uzonensis</name>
    <dbReference type="NCBI Taxonomy" id="353224"/>
    <lineage>
        <taxon>Bacteria</taxon>
        <taxon>Bacillati</taxon>
        <taxon>Bacillota</taxon>
        <taxon>Bacilli</taxon>
        <taxon>Bacillales</taxon>
        <taxon>Bacillaceae</taxon>
        <taxon>Caldalkalibacillus</taxon>
    </lineage>
</organism>
<dbReference type="InterPro" id="IPR011851">
    <property type="entry name" value="Na/Pro_symporter"/>
</dbReference>
<evidence type="ECO:0000256" key="11">
    <source>
        <dbReference type="ARBA" id="ARBA00023201"/>
    </source>
</evidence>
<feature type="transmembrane region" description="Helical" evidence="14">
    <location>
        <begin position="161"/>
        <end position="182"/>
    </location>
</feature>
<protein>
    <recommendedName>
        <fullName evidence="14">Sodium/proline symporter</fullName>
    </recommendedName>
    <alternativeName>
        <fullName evidence="14">Proline permease</fullName>
    </alternativeName>
</protein>
<dbReference type="Gene3D" id="1.20.1730.10">
    <property type="entry name" value="Sodium/glucose cotransporter"/>
    <property type="match status" value="1"/>
</dbReference>
<gene>
    <name evidence="15" type="ORF">J2S00_001128</name>
</gene>
<evidence type="ECO:0000313" key="16">
    <source>
        <dbReference type="Proteomes" id="UP001232445"/>
    </source>
</evidence>
<comment type="caution">
    <text evidence="15">The sequence shown here is derived from an EMBL/GenBank/DDBJ whole genome shotgun (WGS) entry which is preliminary data.</text>
</comment>
<keyword evidence="11 14" id="KW-0739">Sodium transport</keyword>
<feature type="transmembrane region" description="Helical" evidence="14">
    <location>
        <begin position="329"/>
        <end position="349"/>
    </location>
</feature>
<name>A0ABU0CR35_9BACI</name>
<evidence type="ECO:0000256" key="7">
    <source>
        <dbReference type="ARBA" id="ARBA00022989"/>
    </source>
</evidence>
<accession>A0ABU0CR35</accession>
<feature type="transmembrane region" description="Helical" evidence="14">
    <location>
        <begin position="73"/>
        <end position="92"/>
    </location>
</feature>
<dbReference type="EMBL" id="JAUSUQ010000003">
    <property type="protein sequence ID" value="MDQ0338344.1"/>
    <property type="molecule type" value="Genomic_DNA"/>
</dbReference>
<feature type="transmembrane region" description="Helical" evidence="14">
    <location>
        <begin position="6"/>
        <end position="23"/>
    </location>
</feature>
<evidence type="ECO:0000256" key="13">
    <source>
        <dbReference type="RuleBase" id="RU362091"/>
    </source>
</evidence>
<feature type="transmembrane region" description="Helical" evidence="14">
    <location>
        <begin position="432"/>
        <end position="451"/>
    </location>
</feature>
<evidence type="ECO:0000256" key="10">
    <source>
        <dbReference type="ARBA" id="ARBA00023136"/>
    </source>
</evidence>
<feature type="transmembrane region" description="Helical" evidence="14">
    <location>
        <begin position="404"/>
        <end position="425"/>
    </location>
</feature>
<dbReference type="InterPro" id="IPR050277">
    <property type="entry name" value="Sodium:Solute_Symporter"/>
</dbReference>
<keyword evidence="7 14" id="KW-1133">Transmembrane helix</keyword>
<evidence type="ECO:0000256" key="3">
    <source>
        <dbReference type="ARBA" id="ARBA00022448"/>
    </source>
</evidence>
<keyword evidence="16" id="KW-1185">Reference proteome</keyword>
<evidence type="ECO:0000256" key="4">
    <source>
        <dbReference type="ARBA" id="ARBA00022475"/>
    </source>
</evidence>
<dbReference type="InterPro" id="IPR038377">
    <property type="entry name" value="Na/Glc_symporter_sf"/>
</dbReference>
<keyword evidence="3 14" id="KW-0813">Transport</keyword>
<dbReference type="Proteomes" id="UP001232445">
    <property type="component" value="Unassembled WGS sequence"/>
</dbReference>
<feature type="transmembrane region" description="Helical" evidence="14">
    <location>
        <begin position="457"/>
        <end position="479"/>
    </location>
</feature>
<comment type="catalytic activity">
    <reaction evidence="12">
        <text>L-proline(in) + Na(+)(in) = L-proline(out) + Na(+)(out)</text>
        <dbReference type="Rhea" id="RHEA:28967"/>
        <dbReference type="ChEBI" id="CHEBI:29101"/>
        <dbReference type="ChEBI" id="CHEBI:60039"/>
    </reaction>
</comment>
<dbReference type="NCBIfam" id="TIGR00813">
    <property type="entry name" value="sss"/>
    <property type="match status" value="1"/>
</dbReference>
<keyword evidence="10 14" id="KW-0472">Membrane</keyword>
<evidence type="ECO:0000256" key="6">
    <source>
        <dbReference type="ARBA" id="ARBA00022847"/>
    </source>
</evidence>
<dbReference type="RefSeq" id="WP_307336535.1">
    <property type="nucleotide sequence ID" value="NZ_JAUSUQ010000003.1"/>
</dbReference>